<protein>
    <submittedName>
        <fullName evidence="17">Probable inactive receptor kinase At5g10020 isoform X2</fullName>
    </submittedName>
</protein>
<dbReference type="PROSITE" id="PS51450">
    <property type="entry name" value="LRR"/>
    <property type="match status" value="1"/>
</dbReference>
<dbReference type="InterPro" id="IPR013210">
    <property type="entry name" value="LRR_N_plant-typ"/>
</dbReference>
<comment type="subcellular location">
    <subcellularLocation>
        <location evidence="1">Membrane</location>
        <topology evidence="1">Single-pass membrane protein</topology>
    </subcellularLocation>
</comment>
<dbReference type="InterPro" id="IPR053059">
    <property type="entry name" value="Inactive_SerThr-Kinase_ABA"/>
</dbReference>
<dbReference type="PANTHER" id="PTHR48003">
    <property type="entry name" value="OS07G0626500 PROTEIN"/>
    <property type="match status" value="1"/>
</dbReference>
<evidence type="ECO:0000256" key="11">
    <source>
        <dbReference type="ARBA" id="ARBA00023170"/>
    </source>
</evidence>
<dbReference type="Gene3D" id="3.30.200.20">
    <property type="entry name" value="Phosphorylase Kinase, domain 1"/>
    <property type="match status" value="1"/>
</dbReference>
<evidence type="ECO:0000256" key="3">
    <source>
        <dbReference type="ARBA" id="ARBA00022614"/>
    </source>
</evidence>
<dbReference type="SMART" id="SM00220">
    <property type="entry name" value="S_TKc"/>
    <property type="match status" value="1"/>
</dbReference>
<dbReference type="AlphaFoldDB" id="A0A6P6BCU0"/>
<keyword evidence="6" id="KW-0677">Repeat</keyword>
<evidence type="ECO:0000313" key="17">
    <source>
        <dbReference type="RefSeq" id="XP_022774904.1"/>
    </source>
</evidence>
<gene>
    <name evidence="17" type="primary">LOC111316925</name>
</gene>
<keyword evidence="3" id="KW-0433">Leucine-rich repeat</keyword>
<keyword evidence="2" id="KW-0597">Phosphoprotein</keyword>
<dbReference type="FunFam" id="3.80.10.10:FF:000383">
    <property type="entry name" value="Leucine-rich repeat receptor protein kinase EMS1"/>
    <property type="match status" value="1"/>
</dbReference>
<feature type="domain" description="Protein kinase" evidence="15">
    <location>
        <begin position="780"/>
        <end position="990"/>
    </location>
</feature>
<dbReference type="Proteomes" id="UP000515121">
    <property type="component" value="Unplaced"/>
</dbReference>
<keyword evidence="10 13" id="KW-0472">Membrane</keyword>
<keyword evidence="4 13" id="KW-0812">Transmembrane</keyword>
<dbReference type="SUPFAM" id="SSF52047">
    <property type="entry name" value="RNI-like"/>
    <property type="match status" value="1"/>
</dbReference>
<accession>A0A6P6BCU0</accession>
<dbReference type="SMART" id="SM00369">
    <property type="entry name" value="LRR_TYP"/>
    <property type="match status" value="6"/>
</dbReference>
<feature type="compositionally biased region" description="Polar residues" evidence="12">
    <location>
        <begin position="718"/>
        <end position="729"/>
    </location>
</feature>
<dbReference type="SUPFAM" id="SSF56112">
    <property type="entry name" value="Protein kinase-like (PK-like)"/>
    <property type="match status" value="1"/>
</dbReference>
<dbReference type="Pfam" id="PF13516">
    <property type="entry name" value="LRR_6"/>
    <property type="match status" value="1"/>
</dbReference>
<dbReference type="FunFam" id="3.30.200.20:FF:000486">
    <property type="entry name" value="Leucine-rich repeat receptor-like protein kinase"/>
    <property type="match status" value="1"/>
</dbReference>
<keyword evidence="7" id="KW-0547">Nucleotide-binding</keyword>
<dbReference type="Gene3D" id="3.80.10.10">
    <property type="entry name" value="Ribonuclease Inhibitor"/>
    <property type="match status" value="3"/>
</dbReference>
<evidence type="ECO:0000256" key="12">
    <source>
        <dbReference type="SAM" id="MobiDB-lite"/>
    </source>
</evidence>
<evidence type="ECO:0000313" key="16">
    <source>
        <dbReference type="Proteomes" id="UP000515121"/>
    </source>
</evidence>
<dbReference type="GeneID" id="111316925"/>
<feature type="transmembrane region" description="Helical" evidence="13">
    <location>
        <begin position="606"/>
        <end position="629"/>
    </location>
</feature>
<dbReference type="SUPFAM" id="SSF52058">
    <property type="entry name" value="L domain-like"/>
    <property type="match status" value="1"/>
</dbReference>
<dbReference type="Gene3D" id="1.10.510.10">
    <property type="entry name" value="Transferase(Phosphotransferase) domain 1"/>
    <property type="match status" value="1"/>
</dbReference>
<feature type="region of interest" description="Disordered" evidence="12">
    <location>
        <begin position="718"/>
        <end position="740"/>
    </location>
</feature>
<proteinExistence type="predicted"/>
<feature type="chain" id="PRO_5028454876" evidence="14">
    <location>
        <begin position="26"/>
        <end position="990"/>
    </location>
</feature>
<evidence type="ECO:0000256" key="6">
    <source>
        <dbReference type="ARBA" id="ARBA00022737"/>
    </source>
</evidence>
<keyword evidence="5 14" id="KW-0732">Signal</keyword>
<sequence>MNLSFSFAFSFYLLLLLLFLGLASAFEFDPSELRSLLEFKKGIKTDPFDKVLPLWNPDTRPDPTSWTGVTLDPNSGFIVSLNLDRLGLVGNLKFHTLTPLKNLQNLSLSGNIFTGRIEPALGLIPSLQHLDLSHNQFFGTIPGRITDLYGLNYMNLSGNKLEGGLPGGFRNLQQLRVLDLHNNVLRGDIGELLSELRNVEHVDLSYNEFYGGLSVAVENVSSLANTVRFVNLSHNMLNGGFFKEEAIGLFKNLQVLDLGDNLIAGELPSFGSLPGLQVLRLGKNLLFGPVPVELLEGFVPVEELDLSHNGFTGSVRLINSTTLKILNLSSNRLSSDLPSSLRSCETVDLSSNMISGDISVMQNWEASLVVLDLSSNLLSGSLSHLSHFEDLNTFNLRNNSLVGILPSLLDTSPRLSVVELSLNQLSGTIPGSFFTSTTLKSLNLSGNHFTGPIPLQGSRVNELLVMSSYPQMESLDLSNNSLTGGLPSEIGNIAGLKLLNLADNELSGQLPSELSKLSNLEYLDLSRNNFKGKIPDKLSTSLNGFNVSYNDLSGPVPENLRGFPRSSFSPGNTLLIFPNGMPSTDTPQDQAPDHVKHHNSKGNIKVAIIIASVVAAVMFVFVLLAYHLAQLKEFHGRSGFTETTIGSDAKLSRLSRPSPYKFHSNVQTPQTSLSFSNDHLLTSNSRSLSGQQEFVTEIVEHGAPERVAASLASVNPNLLDNEPATSGRKSSPGSPLPSSPHFIESCEQPVILDVYSPDRLAGELFFLDTSLTFTIEELSRAPAEVLGRGSHGTLYKATLRNGHMLTVKWLRVGLVKHKKEFAKEVKKIGSVRHPDFVPVRAYYWGPREQERLLLADYIQCDSLALHLYEQILNLGALGYRAPELASASKPVPSFKADVYAFGVILMELLTRRSAGDIISGQSGAVDLTDWVRLCDQEGRGMDCIDRDIASGEEHTKAMDDLLAISLRCILPVNERPSIRLVFEDLCSISL</sequence>
<evidence type="ECO:0000256" key="7">
    <source>
        <dbReference type="ARBA" id="ARBA00022741"/>
    </source>
</evidence>
<dbReference type="RefSeq" id="XP_022774904.1">
    <property type="nucleotide sequence ID" value="XM_022919169.1"/>
</dbReference>
<evidence type="ECO:0000256" key="4">
    <source>
        <dbReference type="ARBA" id="ARBA00022692"/>
    </source>
</evidence>
<dbReference type="FunFam" id="3.80.10.10:FF:000400">
    <property type="entry name" value="Nuclear pore complex protein NUP107"/>
    <property type="match status" value="1"/>
</dbReference>
<keyword evidence="8" id="KW-0067">ATP-binding</keyword>
<keyword evidence="16" id="KW-1185">Reference proteome</keyword>
<dbReference type="InterPro" id="IPR003591">
    <property type="entry name" value="Leu-rich_rpt_typical-subtyp"/>
</dbReference>
<dbReference type="PANTHER" id="PTHR48003:SF5">
    <property type="entry name" value="OS07G0626500 PROTEIN"/>
    <property type="match status" value="1"/>
</dbReference>
<dbReference type="Pfam" id="PF13855">
    <property type="entry name" value="LRR_8"/>
    <property type="match status" value="2"/>
</dbReference>
<evidence type="ECO:0000256" key="5">
    <source>
        <dbReference type="ARBA" id="ARBA00022729"/>
    </source>
</evidence>
<dbReference type="PROSITE" id="PS50011">
    <property type="entry name" value="PROTEIN_KINASE_DOM"/>
    <property type="match status" value="1"/>
</dbReference>
<evidence type="ECO:0000259" key="15">
    <source>
        <dbReference type="PROSITE" id="PS50011"/>
    </source>
</evidence>
<keyword evidence="9 13" id="KW-1133">Transmembrane helix</keyword>
<dbReference type="GO" id="GO:0016020">
    <property type="term" value="C:membrane"/>
    <property type="evidence" value="ECO:0007669"/>
    <property type="project" value="UniProtKB-SubCell"/>
</dbReference>
<dbReference type="Pfam" id="PF08263">
    <property type="entry name" value="LRRNT_2"/>
    <property type="match status" value="1"/>
</dbReference>
<organism evidence="16 17">
    <name type="scientific">Durio zibethinus</name>
    <name type="common">Durian</name>
    <dbReference type="NCBI Taxonomy" id="66656"/>
    <lineage>
        <taxon>Eukaryota</taxon>
        <taxon>Viridiplantae</taxon>
        <taxon>Streptophyta</taxon>
        <taxon>Embryophyta</taxon>
        <taxon>Tracheophyta</taxon>
        <taxon>Spermatophyta</taxon>
        <taxon>Magnoliopsida</taxon>
        <taxon>eudicotyledons</taxon>
        <taxon>Gunneridae</taxon>
        <taxon>Pentapetalae</taxon>
        <taxon>rosids</taxon>
        <taxon>malvids</taxon>
        <taxon>Malvales</taxon>
        <taxon>Malvaceae</taxon>
        <taxon>Helicteroideae</taxon>
        <taxon>Durio</taxon>
    </lineage>
</organism>
<dbReference type="InterPro" id="IPR032675">
    <property type="entry name" value="LRR_dom_sf"/>
</dbReference>
<dbReference type="InterPro" id="IPR001611">
    <property type="entry name" value="Leu-rich_rpt"/>
</dbReference>
<evidence type="ECO:0000256" key="1">
    <source>
        <dbReference type="ARBA" id="ARBA00004167"/>
    </source>
</evidence>
<name>A0A6P6BCU0_DURZI</name>
<evidence type="ECO:0000256" key="8">
    <source>
        <dbReference type="ARBA" id="ARBA00022840"/>
    </source>
</evidence>
<evidence type="ECO:0000256" key="2">
    <source>
        <dbReference type="ARBA" id="ARBA00022553"/>
    </source>
</evidence>
<dbReference type="GO" id="GO:0004672">
    <property type="term" value="F:protein kinase activity"/>
    <property type="evidence" value="ECO:0007669"/>
    <property type="project" value="InterPro"/>
</dbReference>
<dbReference type="InterPro" id="IPR011009">
    <property type="entry name" value="Kinase-like_dom_sf"/>
</dbReference>
<dbReference type="Pfam" id="PF00560">
    <property type="entry name" value="LRR_1"/>
    <property type="match status" value="1"/>
</dbReference>
<evidence type="ECO:0000256" key="9">
    <source>
        <dbReference type="ARBA" id="ARBA00022989"/>
    </source>
</evidence>
<evidence type="ECO:0000256" key="13">
    <source>
        <dbReference type="SAM" id="Phobius"/>
    </source>
</evidence>
<keyword evidence="11 17" id="KW-0675">Receptor</keyword>
<reference evidence="17" key="1">
    <citation type="submission" date="2025-08" db="UniProtKB">
        <authorList>
            <consortium name="RefSeq"/>
        </authorList>
    </citation>
    <scope>IDENTIFICATION</scope>
    <source>
        <tissue evidence="17">Fruit stalk</tissue>
    </source>
</reference>
<feature type="signal peptide" evidence="14">
    <location>
        <begin position="1"/>
        <end position="25"/>
    </location>
</feature>
<keyword evidence="17" id="KW-0808">Transferase</keyword>
<evidence type="ECO:0000256" key="10">
    <source>
        <dbReference type="ARBA" id="ARBA00023136"/>
    </source>
</evidence>
<dbReference type="InterPro" id="IPR000719">
    <property type="entry name" value="Prot_kinase_dom"/>
</dbReference>
<evidence type="ECO:0000256" key="14">
    <source>
        <dbReference type="SAM" id="SignalP"/>
    </source>
</evidence>
<dbReference type="GO" id="GO:0005524">
    <property type="term" value="F:ATP binding"/>
    <property type="evidence" value="ECO:0007669"/>
    <property type="project" value="UniProtKB-KW"/>
</dbReference>
<keyword evidence="17" id="KW-0418">Kinase</keyword>